<dbReference type="Proteomes" id="UP000075455">
    <property type="component" value="Unassembled WGS sequence"/>
</dbReference>
<organism evidence="3 4">
    <name type="scientific">Saccharococcus caldoxylosilyticus</name>
    <dbReference type="NCBI Taxonomy" id="81408"/>
    <lineage>
        <taxon>Bacteria</taxon>
        <taxon>Bacillati</taxon>
        <taxon>Bacillota</taxon>
        <taxon>Bacilli</taxon>
        <taxon>Bacillales</taxon>
        <taxon>Anoxybacillaceae</taxon>
        <taxon>Saccharococcus</taxon>
    </lineage>
</organism>
<dbReference type="RefSeq" id="WP_061580078.1">
    <property type="nucleotide sequence ID" value="NZ_LQYS01000114.1"/>
</dbReference>
<feature type="region of interest" description="Disordered" evidence="2">
    <location>
        <begin position="1"/>
        <end position="29"/>
    </location>
</feature>
<gene>
    <name evidence="3" type="ORF">B4119_3413</name>
</gene>
<dbReference type="AlphaFoldDB" id="A0A150L7G7"/>
<feature type="coiled-coil region" evidence="1">
    <location>
        <begin position="40"/>
        <end position="183"/>
    </location>
</feature>
<dbReference type="EMBL" id="LQYS01000114">
    <property type="protein sequence ID" value="KYD07662.1"/>
    <property type="molecule type" value="Genomic_DNA"/>
</dbReference>
<proteinExistence type="predicted"/>
<reference evidence="3 4" key="1">
    <citation type="submission" date="2016-01" db="EMBL/GenBank/DDBJ databases">
        <title>Draft Genome Sequences of Seven Thermophilic Sporeformers Isolated from Foods.</title>
        <authorList>
            <person name="Berendsen E.M."/>
            <person name="Wells-Bennik M.H."/>
            <person name="Krawcyk A.O."/>
            <person name="De Jong A."/>
            <person name="Holsappel S."/>
            <person name="Eijlander R.T."/>
            <person name="Kuipers O.P."/>
        </authorList>
    </citation>
    <scope>NUCLEOTIDE SEQUENCE [LARGE SCALE GENOMIC DNA]</scope>
    <source>
        <strain evidence="3 4">B4119</strain>
    </source>
</reference>
<sequence>MATLTKISPSRMGPPRFGNRPHNIDSSVKTYQLTPEQLERLRAGEKLDDILKEAKDMEQEKKPKVIAYAKYEEVVAERDELKRQLEELKLKQPFEVKYINVDYKAKFEELSRDYEKLVHEAEQKDKEVEHWKELFETAMADKERLHKETLILENQIQRLKEANDELTAKNERYFADLMRLEQEVKGLRLYALQKLHIDVYGA</sequence>
<evidence type="ECO:0000313" key="4">
    <source>
        <dbReference type="Proteomes" id="UP000075455"/>
    </source>
</evidence>
<name>A0A150L7G7_9BACL</name>
<evidence type="ECO:0000256" key="1">
    <source>
        <dbReference type="SAM" id="Coils"/>
    </source>
</evidence>
<dbReference type="PATRIC" id="fig|81408.3.peg.958"/>
<keyword evidence="1" id="KW-0175">Coiled coil</keyword>
<evidence type="ECO:0000256" key="2">
    <source>
        <dbReference type="SAM" id="MobiDB-lite"/>
    </source>
</evidence>
<evidence type="ECO:0000313" key="3">
    <source>
        <dbReference type="EMBL" id="KYD07662.1"/>
    </source>
</evidence>
<dbReference type="STRING" id="81408.B4119_3413"/>
<protein>
    <submittedName>
        <fullName evidence="3">Uncharacterized protein</fullName>
    </submittedName>
</protein>
<accession>A0A150L7G7</accession>
<comment type="caution">
    <text evidence="3">The sequence shown here is derived from an EMBL/GenBank/DDBJ whole genome shotgun (WGS) entry which is preliminary data.</text>
</comment>